<dbReference type="RefSeq" id="WP_014784904.1">
    <property type="nucleotide sequence ID" value="NC_018014.1"/>
</dbReference>
<dbReference type="NCBIfam" id="NF009848">
    <property type="entry name" value="PRK13318.1-6"/>
    <property type="match status" value="1"/>
</dbReference>
<evidence type="ECO:0000256" key="1">
    <source>
        <dbReference type="ARBA" id="ARBA00001206"/>
    </source>
</evidence>
<keyword evidence="9 16" id="KW-0547">Nucleotide-binding</keyword>
<comment type="pathway">
    <text evidence="4 16">Cofactor biosynthesis; coenzyme A biosynthesis; CoA from (R)-pantothenate: step 1/5.</text>
</comment>
<evidence type="ECO:0000256" key="8">
    <source>
        <dbReference type="ARBA" id="ARBA00022679"/>
    </source>
</evidence>
<sequence length="279" mass="30083">MLLAIDVGNTNTVMGFYRSATPDAPAVQIHRWRMATPVQRTLDELRMIIRGMFTMDGVDINTVTGVAISSVVPPIDSLFRDAIEKLFGIKPLFVEPGVKTGLPVLTDNPAEVGADRIVNCVAAFERYGGPTIVVDLGTATTFDVISARGEFLGGAIAPGIGISADALFNSAARLSRVNIRKPLKVIGTGTVDNIQIGLFYGYVGLIDGICERMIAELGPETKVIATGGFAKLLAESSRTIKHVDENLTLDGVRLIYERNLDRVRRRAQSAVQNNAQRAE</sequence>
<evidence type="ECO:0000256" key="14">
    <source>
        <dbReference type="ARBA" id="ARBA00038036"/>
    </source>
</evidence>
<dbReference type="InterPro" id="IPR043129">
    <property type="entry name" value="ATPase_NBD"/>
</dbReference>
<comment type="similarity">
    <text evidence="14 16">Belongs to the type III pantothenate kinase family.</text>
</comment>
<dbReference type="PATRIC" id="fig|926566.3.peg.994"/>
<keyword evidence="13 16" id="KW-0173">Coenzyme A biosynthesis</keyword>
<dbReference type="EMBL" id="CP003379">
    <property type="protein sequence ID" value="AFL87335.1"/>
    <property type="molecule type" value="Genomic_DNA"/>
</dbReference>
<reference evidence="17 18" key="1">
    <citation type="submission" date="2012-06" db="EMBL/GenBank/DDBJ databases">
        <title>Complete genome of Terriglobus roseus DSM 18391.</title>
        <authorList>
            <consortium name="US DOE Joint Genome Institute (JGI-PGF)"/>
            <person name="Lucas S."/>
            <person name="Copeland A."/>
            <person name="Lapidus A."/>
            <person name="Glavina del Rio T."/>
            <person name="Dalin E."/>
            <person name="Tice H."/>
            <person name="Bruce D."/>
            <person name="Goodwin L."/>
            <person name="Pitluck S."/>
            <person name="Peters L."/>
            <person name="Mikhailova N."/>
            <person name="Munk A.C.C."/>
            <person name="Kyrpides N."/>
            <person name="Mavromatis K."/>
            <person name="Ivanova N."/>
            <person name="Brettin T."/>
            <person name="Detter J.C."/>
            <person name="Han C."/>
            <person name="Larimer F."/>
            <person name="Land M."/>
            <person name="Hauser L."/>
            <person name="Markowitz V."/>
            <person name="Cheng J.-F."/>
            <person name="Hugenholtz P."/>
            <person name="Woyke T."/>
            <person name="Wu D."/>
            <person name="Brambilla E."/>
            <person name="Klenk H.-P."/>
            <person name="Eisen J.A."/>
        </authorList>
    </citation>
    <scope>NUCLEOTIDE SEQUENCE [LARGE SCALE GENOMIC DNA]</scope>
    <source>
        <strain evidence="18">DSM 18391 / NRRL B-41598 / KBS 63</strain>
    </source>
</reference>
<organism evidence="17 18">
    <name type="scientific">Terriglobus roseus (strain DSM 18391 / NRRL B-41598 / KBS 63)</name>
    <dbReference type="NCBI Taxonomy" id="926566"/>
    <lineage>
        <taxon>Bacteria</taxon>
        <taxon>Pseudomonadati</taxon>
        <taxon>Acidobacteriota</taxon>
        <taxon>Terriglobia</taxon>
        <taxon>Terriglobales</taxon>
        <taxon>Acidobacteriaceae</taxon>
        <taxon>Terriglobus</taxon>
    </lineage>
</organism>
<evidence type="ECO:0000313" key="17">
    <source>
        <dbReference type="EMBL" id="AFL87335.1"/>
    </source>
</evidence>
<evidence type="ECO:0000256" key="3">
    <source>
        <dbReference type="ARBA" id="ARBA00004496"/>
    </source>
</evidence>
<keyword evidence="8 16" id="KW-0808">Transferase</keyword>
<dbReference type="SUPFAM" id="SSF53067">
    <property type="entry name" value="Actin-like ATPase domain"/>
    <property type="match status" value="2"/>
</dbReference>
<dbReference type="GO" id="GO:0005737">
    <property type="term" value="C:cytoplasm"/>
    <property type="evidence" value="ECO:0007669"/>
    <property type="project" value="UniProtKB-SubCell"/>
</dbReference>
<dbReference type="NCBIfam" id="NF009855">
    <property type="entry name" value="PRK13321.1"/>
    <property type="match status" value="1"/>
</dbReference>
<keyword evidence="7 16" id="KW-0963">Cytoplasm</keyword>
<evidence type="ECO:0000256" key="11">
    <source>
        <dbReference type="ARBA" id="ARBA00022840"/>
    </source>
</evidence>
<keyword evidence="11 16" id="KW-0067">ATP-binding</keyword>
<dbReference type="PANTHER" id="PTHR34265">
    <property type="entry name" value="TYPE III PANTOTHENATE KINASE"/>
    <property type="match status" value="1"/>
</dbReference>
<comment type="caution">
    <text evidence="16">Lacks conserved residue(s) required for the propagation of feature annotation.</text>
</comment>
<evidence type="ECO:0000313" key="18">
    <source>
        <dbReference type="Proteomes" id="UP000006056"/>
    </source>
</evidence>
<dbReference type="Gene3D" id="3.30.420.40">
    <property type="match status" value="2"/>
</dbReference>
<feature type="binding site" evidence="16">
    <location>
        <position position="138"/>
    </location>
    <ligand>
        <name>ATP</name>
        <dbReference type="ChEBI" id="CHEBI:30616"/>
    </ligand>
</feature>
<protein>
    <recommendedName>
        <fullName evidence="15 16">Type III pantothenate kinase</fullName>
        <ecNumber evidence="6 16">2.7.1.33</ecNumber>
    </recommendedName>
    <alternativeName>
        <fullName evidence="16">PanK-III</fullName>
    </alternativeName>
    <alternativeName>
        <fullName evidence="16">Pantothenic acid kinase</fullName>
    </alternativeName>
</protein>
<evidence type="ECO:0000256" key="6">
    <source>
        <dbReference type="ARBA" id="ARBA00012102"/>
    </source>
</evidence>
<dbReference type="AlphaFoldDB" id="I3ZDL7"/>
<dbReference type="GO" id="GO:0015937">
    <property type="term" value="P:coenzyme A biosynthetic process"/>
    <property type="evidence" value="ECO:0007669"/>
    <property type="project" value="UniProtKB-UniRule"/>
</dbReference>
<comment type="subunit">
    <text evidence="5 16">Homodimer.</text>
</comment>
<feature type="binding site" evidence="16">
    <location>
        <position position="135"/>
    </location>
    <ligand>
        <name>K(+)</name>
        <dbReference type="ChEBI" id="CHEBI:29103"/>
    </ligand>
</feature>
<keyword evidence="18" id="KW-1185">Reference proteome</keyword>
<proteinExistence type="inferred from homology"/>
<comment type="cofactor">
    <cofactor evidence="16">
        <name>NH4(+)</name>
        <dbReference type="ChEBI" id="CHEBI:28938"/>
    </cofactor>
    <cofactor evidence="16">
        <name>K(+)</name>
        <dbReference type="ChEBI" id="CHEBI:29103"/>
    </cofactor>
    <text evidence="16">A monovalent cation. Ammonium or potassium.</text>
</comment>
<dbReference type="GO" id="GO:0005524">
    <property type="term" value="F:ATP binding"/>
    <property type="evidence" value="ECO:0007669"/>
    <property type="project" value="UniProtKB-UniRule"/>
</dbReference>
<dbReference type="eggNOG" id="COG1521">
    <property type="taxonomic scope" value="Bacteria"/>
</dbReference>
<keyword evidence="10 16" id="KW-0418">Kinase</keyword>
<dbReference type="Proteomes" id="UP000006056">
    <property type="component" value="Chromosome"/>
</dbReference>
<evidence type="ECO:0000256" key="5">
    <source>
        <dbReference type="ARBA" id="ARBA00011738"/>
    </source>
</evidence>
<dbReference type="CDD" id="cd24015">
    <property type="entry name" value="ASKHA_NBD_PanK-III"/>
    <property type="match status" value="1"/>
</dbReference>
<keyword evidence="12 16" id="KW-0630">Potassium</keyword>
<gene>
    <name evidence="16" type="primary">coaX</name>
    <name evidence="17" type="ordered locus">Terro_1014</name>
</gene>
<dbReference type="GO" id="GO:0004594">
    <property type="term" value="F:pantothenate kinase activity"/>
    <property type="evidence" value="ECO:0007669"/>
    <property type="project" value="UniProtKB-UniRule"/>
</dbReference>
<dbReference type="HOGENOM" id="CLU_066627_1_0_0"/>
<evidence type="ECO:0000256" key="12">
    <source>
        <dbReference type="ARBA" id="ARBA00022958"/>
    </source>
</evidence>
<evidence type="ECO:0000256" key="10">
    <source>
        <dbReference type="ARBA" id="ARBA00022777"/>
    </source>
</evidence>
<dbReference type="Pfam" id="PF03309">
    <property type="entry name" value="Pan_kinase"/>
    <property type="match status" value="1"/>
</dbReference>
<evidence type="ECO:0000256" key="16">
    <source>
        <dbReference type="HAMAP-Rule" id="MF_01274"/>
    </source>
</evidence>
<comment type="cofactor">
    <cofactor evidence="2">
        <name>K(+)</name>
        <dbReference type="ChEBI" id="CHEBI:29103"/>
    </cofactor>
</comment>
<evidence type="ECO:0000256" key="7">
    <source>
        <dbReference type="ARBA" id="ARBA00022490"/>
    </source>
</evidence>
<comment type="catalytic activity">
    <reaction evidence="1 16">
        <text>(R)-pantothenate + ATP = (R)-4'-phosphopantothenate + ADP + H(+)</text>
        <dbReference type="Rhea" id="RHEA:16373"/>
        <dbReference type="ChEBI" id="CHEBI:10986"/>
        <dbReference type="ChEBI" id="CHEBI:15378"/>
        <dbReference type="ChEBI" id="CHEBI:29032"/>
        <dbReference type="ChEBI" id="CHEBI:30616"/>
        <dbReference type="ChEBI" id="CHEBI:456216"/>
        <dbReference type="EC" id="2.7.1.33"/>
    </reaction>
</comment>
<evidence type="ECO:0000256" key="4">
    <source>
        <dbReference type="ARBA" id="ARBA00005225"/>
    </source>
</evidence>
<dbReference type="UniPathway" id="UPA00241">
    <property type="reaction ID" value="UER00352"/>
</dbReference>
<evidence type="ECO:0000256" key="15">
    <source>
        <dbReference type="ARBA" id="ARBA00040883"/>
    </source>
</evidence>
<dbReference type="EC" id="2.7.1.33" evidence="6 16"/>
<keyword evidence="16" id="KW-0479">Metal-binding</keyword>
<accession>I3ZDL7</accession>
<dbReference type="OrthoDB" id="9804707at2"/>
<dbReference type="HAMAP" id="MF_01274">
    <property type="entry name" value="Pantothen_kinase_3"/>
    <property type="match status" value="1"/>
</dbReference>
<dbReference type="NCBIfam" id="TIGR00671">
    <property type="entry name" value="baf"/>
    <property type="match status" value="1"/>
</dbReference>
<comment type="function">
    <text evidence="16">Catalyzes the phosphorylation of pantothenate (Pan), the first step in CoA biosynthesis.</text>
</comment>
<evidence type="ECO:0000256" key="2">
    <source>
        <dbReference type="ARBA" id="ARBA00001958"/>
    </source>
</evidence>
<evidence type="ECO:0000256" key="13">
    <source>
        <dbReference type="ARBA" id="ARBA00022993"/>
    </source>
</evidence>
<feature type="binding site" evidence="16">
    <location>
        <begin position="6"/>
        <end position="13"/>
    </location>
    <ligand>
        <name>ATP</name>
        <dbReference type="ChEBI" id="CHEBI:30616"/>
    </ligand>
</feature>
<name>I3ZDL7_TERRK</name>
<feature type="active site" description="Proton acceptor" evidence="16">
    <location>
        <position position="115"/>
    </location>
</feature>
<feature type="binding site" evidence="16">
    <location>
        <begin position="113"/>
        <end position="116"/>
    </location>
    <ligand>
        <name>substrate</name>
    </ligand>
</feature>
<dbReference type="GO" id="GO:0046872">
    <property type="term" value="F:metal ion binding"/>
    <property type="evidence" value="ECO:0007669"/>
    <property type="project" value="UniProtKB-KW"/>
</dbReference>
<dbReference type="InterPro" id="IPR004619">
    <property type="entry name" value="Type_III_PanK"/>
</dbReference>
<dbReference type="STRING" id="926566.Terro_1014"/>
<evidence type="ECO:0000256" key="9">
    <source>
        <dbReference type="ARBA" id="ARBA00022741"/>
    </source>
</evidence>
<feature type="binding site" evidence="16">
    <location>
        <position position="190"/>
    </location>
    <ligand>
        <name>substrate</name>
    </ligand>
</feature>
<comment type="subcellular location">
    <subcellularLocation>
        <location evidence="3 16">Cytoplasm</location>
    </subcellularLocation>
</comment>
<dbReference type="KEGG" id="trs:Terro_1014"/>
<dbReference type="PANTHER" id="PTHR34265:SF1">
    <property type="entry name" value="TYPE III PANTOTHENATE KINASE"/>
    <property type="match status" value="1"/>
</dbReference>